<dbReference type="Proteomes" id="UP000654075">
    <property type="component" value="Unassembled WGS sequence"/>
</dbReference>
<organism evidence="2 3">
    <name type="scientific">Polarella glacialis</name>
    <name type="common">Dinoflagellate</name>
    <dbReference type="NCBI Taxonomy" id="89957"/>
    <lineage>
        <taxon>Eukaryota</taxon>
        <taxon>Sar</taxon>
        <taxon>Alveolata</taxon>
        <taxon>Dinophyceae</taxon>
        <taxon>Suessiales</taxon>
        <taxon>Suessiaceae</taxon>
        <taxon>Polarella</taxon>
    </lineage>
</organism>
<feature type="region of interest" description="Disordered" evidence="1">
    <location>
        <begin position="91"/>
        <end position="111"/>
    </location>
</feature>
<reference evidence="2" key="1">
    <citation type="submission" date="2021-02" db="EMBL/GenBank/DDBJ databases">
        <authorList>
            <person name="Dougan E. K."/>
            <person name="Rhodes N."/>
            <person name="Thang M."/>
            <person name="Chan C."/>
        </authorList>
    </citation>
    <scope>NUCLEOTIDE SEQUENCE</scope>
</reference>
<protein>
    <submittedName>
        <fullName evidence="2">Uncharacterized protein</fullName>
    </submittedName>
</protein>
<gene>
    <name evidence="2" type="ORF">PGLA1383_LOCUS11119</name>
</gene>
<dbReference type="AlphaFoldDB" id="A0A813DWV2"/>
<evidence type="ECO:0000313" key="2">
    <source>
        <dbReference type="EMBL" id="CAE8592467.1"/>
    </source>
</evidence>
<comment type="caution">
    <text evidence="2">The sequence shown here is derived from an EMBL/GenBank/DDBJ whole genome shotgun (WGS) entry which is preliminary data.</text>
</comment>
<dbReference type="EMBL" id="CAJNNV010005699">
    <property type="protein sequence ID" value="CAE8592467.1"/>
    <property type="molecule type" value="Genomic_DNA"/>
</dbReference>
<name>A0A813DWV2_POLGL</name>
<keyword evidence="3" id="KW-1185">Reference proteome</keyword>
<sequence>MAASSPQSASTSPEVELRRMNWAYQLRSCLEKLCRQCSSTRKVRDSMAKINPESVAGDTTGDTTGLRSGAGSCRFALEPVFAVHRLLEAAGGKGSTSKGKGKGKGPGKRTGLSGIFVAAKLSGAEELASDGKVFMNRKRRRLLRAEE</sequence>
<proteinExistence type="predicted"/>
<evidence type="ECO:0000313" key="3">
    <source>
        <dbReference type="Proteomes" id="UP000654075"/>
    </source>
</evidence>
<accession>A0A813DWV2</accession>
<evidence type="ECO:0000256" key="1">
    <source>
        <dbReference type="SAM" id="MobiDB-lite"/>
    </source>
</evidence>